<accession>A0A2P2QBD8</accession>
<dbReference type="AlphaFoldDB" id="A0A2P2QBD8"/>
<protein>
    <submittedName>
        <fullName evidence="1">Uncharacterized protein</fullName>
    </submittedName>
</protein>
<organism evidence="1">
    <name type="scientific">Rhizophora mucronata</name>
    <name type="common">Asiatic mangrove</name>
    <dbReference type="NCBI Taxonomy" id="61149"/>
    <lineage>
        <taxon>Eukaryota</taxon>
        <taxon>Viridiplantae</taxon>
        <taxon>Streptophyta</taxon>
        <taxon>Embryophyta</taxon>
        <taxon>Tracheophyta</taxon>
        <taxon>Spermatophyta</taxon>
        <taxon>Magnoliopsida</taxon>
        <taxon>eudicotyledons</taxon>
        <taxon>Gunneridae</taxon>
        <taxon>Pentapetalae</taxon>
        <taxon>rosids</taxon>
        <taxon>fabids</taxon>
        <taxon>Malpighiales</taxon>
        <taxon>Rhizophoraceae</taxon>
        <taxon>Rhizophora</taxon>
    </lineage>
</organism>
<reference evidence="1" key="1">
    <citation type="submission" date="2018-02" db="EMBL/GenBank/DDBJ databases">
        <title>Rhizophora mucronata_Transcriptome.</title>
        <authorList>
            <person name="Meera S.P."/>
            <person name="Sreeshan A."/>
            <person name="Augustine A."/>
        </authorList>
    </citation>
    <scope>NUCLEOTIDE SEQUENCE</scope>
    <source>
        <tissue evidence="1">Leaf</tissue>
    </source>
</reference>
<sequence>MIENWFFPVWGLCFVYWELFLSI</sequence>
<evidence type="ECO:0000313" key="1">
    <source>
        <dbReference type="EMBL" id="MBX64275.1"/>
    </source>
</evidence>
<proteinExistence type="predicted"/>
<dbReference type="EMBL" id="GGEC01083791">
    <property type="protein sequence ID" value="MBX64275.1"/>
    <property type="molecule type" value="Transcribed_RNA"/>
</dbReference>
<name>A0A2P2QBD8_RHIMU</name>